<name>A0A3A6VXD7_LEGPN</name>
<dbReference type="InterPro" id="IPR017900">
    <property type="entry name" value="4Fe4S_Fe_S_CS"/>
</dbReference>
<evidence type="ECO:0000256" key="3">
    <source>
        <dbReference type="ARBA" id="ARBA00023014"/>
    </source>
</evidence>
<evidence type="ECO:0000256" key="1">
    <source>
        <dbReference type="ARBA" id="ARBA00022723"/>
    </source>
</evidence>
<sequence>MAGWRAIAQNLLISNNDRQERTTRMNDKRNCFLPHDKLQHLINSLQNAGYSCVGPQVRDGAIVYDVLTRAEQLPWGKRDHQEPGGYRLEQISERKAFAFANGPQGIKPLLFKPQETVWRVERDEKGKLCFKPHQPDETPVAIIGSRACDLAAMSIQDKVFIESNKPDPRYKRRREQLFVVAVNCTYSSANCFCVSAGTGPAVNNSFDILMTEIEDGFVVEAGSDKGKKIMNQLDLHDAKNAQCTDAQNNVKQAAALQTKRIPLDNKRDLRDLLFSNLNHTRWDEVAERCLSCGNCTLVCPTCFCHSEVEKPGLDGCTSEHHREWDSCFTTGHTYLNGKIIRDDTKKQYRQWLTHKVGSWFDQFDTSGCVGCGRCATWCPVGIDITEELAAISGESNARKIENE</sequence>
<evidence type="ECO:0000313" key="6">
    <source>
        <dbReference type="Proteomes" id="UP000277145"/>
    </source>
</evidence>
<keyword evidence="1" id="KW-0479">Metal-binding</keyword>
<dbReference type="InterPro" id="IPR017896">
    <property type="entry name" value="4Fe4S_Fe-S-bd"/>
</dbReference>
<feature type="domain" description="4Fe-4S ferredoxin-type" evidence="4">
    <location>
        <begin position="359"/>
        <end position="387"/>
    </location>
</feature>
<dbReference type="EMBL" id="QWDR01000001">
    <property type="protein sequence ID" value="RJY34590.1"/>
    <property type="molecule type" value="Genomic_DNA"/>
</dbReference>
<keyword evidence="2" id="KW-0408">Iron</keyword>
<organism evidence="5 6">
    <name type="scientific">Legionella pneumophila subsp. pneumophila</name>
    <dbReference type="NCBI Taxonomy" id="91891"/>
    <lineage>
        <taxon>Bacteria</taxon>
        <taxon>Pseudomonadati</taxon>
        <taxon>Pseudomonadota</taxon>
        <taxon>Gammaproteobacteria</taxon>
        <taxon>Legionellales</taxon>
        <taxon>Legionellaceae</taxon>
        <taxon>Legionella</taxon>
    </lineage>
</organism>
<dbReference type="GO" id="GO:0046872">
    <property type="term" value="F:metal ion binding"/>
    <property type="evidence" value="ECO:0007669"/>
    <property type="project" value="UniProtKB-KW"/>
</dbReference>
<evidence type="ECO:0000256" key="2">
    <source>
        <dbReference type="ARBA" id="ARBA00023004"/>
    </source>
</evidence>
<reference evidence="5 6" key="1">
    <citation type="submission" date="2018-08" db="EMBL/GenBank/DDBJ databases">
        <title>Genome Sequences of Legionella pneumophila subsp. pneumophila Isolates, Recovered from a Drinking Water System in a Large Builging.</title>
        <authorList>
            <person name="Gomez-Alvarez V."/>
            <person name="Boczek L."/>
            <person name="King D."/>
            <person name="Pemberton A."/>
            <person name="Pfaller S."/>
            <person name="Rodgers M."/>
            <person name="Santodomingo J."/>
            <person name="Revetta R."/>
        </authorList>
    </citation>
    <scope>NUCLEOTIDE SEQUENCE [LARGE SCALE GENOMIC DNA]</scope>
    <source>
        <strain evidence="5 6">L01C.1</strain>
    </source>
</reference>
<dbReference type="SUPFAM" id="SSF46548">
    <property type="entry name" value="alpha-helical ferredoxin"/>
    <property type="match status" value="1"/>
</dbReference>
<dbReference type="PANTHER" id="PTHR40447:SF1">
    <property type="entry name" value="ANAEROBIC SULFITE REDUCTASE SUBUNIT A"/>
    <property type="match status" value="1"/>
</dbReference>
<dbReference type="Pfam" id="PF17179">
    <property type="entry name" value="Fer4_22"/>
    <property type="match status" value="1"/>
</dbReference>
<dbReference type="InterPro" id="IPR009051">
    <property type="entry name" value="Helical_ferredxn"/>
</dbReference>
<dbReference type="PANTHER" id="PTHR40447">
    <property type="entry name" value="ANAEROBIC SULFITE REDUCTASE SUBUNIT A"/>
    <property type="match status" value="1"/>
</dbReference>
<dbReference type="PROSITE" id="PS00198">
    <property type="entry name" value="4FE4S_FER_1"/>
    <property type="match status" value="1"/>
</dbReference>
<proteinExistence type="predicted"/>
<protein>
    <submittedName>
        <fullName evidence="5">Sulfite reductase subunit A</fullName>
    </submittedName>
</protein>
<feature type="domain" description="4Fe-4S ferredoxin-type" evidence="4">
    <location>
        <begin position="278"/>
        <end position="310"/>
    </location>
</feature>
<evidence type="ECO:0000313" key="5">
    <source>
        <dbReference type="EMBL" id="RJY34590.1"/>
    </source>
</evidence>
<comment type="caution">
    <text evidence="5">The sequence shown here is derived from an EMBL/GenBank/DDBJ whole genome shotgun (WGS) entry which is preliminary data.</text>
</comment>
<dbReference type="PROSITE" id="PS51379">
    <property type="entry name" value="4FE4S_FER_2"/>
    <property type="match status" value="2"/>
</dbReference>
<dbReference type="Gene3D" id="1.10.1060.10">
    <property type="entry name" value="Alpha-helical ferredoxin"/>
    <property type="match status" value="1"/>
</dbReference>
<gene>
    <name evidence="5" type="ORF">D1H98_07325</name>
</gene>
<dbReference type="AlphaFoldDB" id="A0A3A6VXD7"/>
<accession>A0A3A6VXD7</accession>
<dbReference type="GO" id="GO:0051536">
    <property type="term" value="F:iron-sulfur cluster binding"/>
    <property type="evidence" value="ECO:0007669"/>
    <property type="project" value="UniProtKB-KW"/>
</dbReference>
<keyword evidence="3" id="KW-0411">Iron-sulfur</keyword>
<dbReference type="Proteomes" id="UP000277145">
    <property type="component" value="Unassembled WGS sequence"/>
</dbReference>
<evidence type="ECO:0000259" key="4">
    <source>
        <dbReference type="PROSITE" id="PS51379"/>
    </source>
</evidence>